<dbReference type="STRING" id="158441.A0A226E6X9"/>
<dbReference type="PANTHER" id="PTHR44394:SF1">
    <property type="entry name" value="BETA-ALANINE-ACTIVATING ENZYME"/>
    <property type="match status" value="1"/>
</dbReference>
<dbReference type="SUPFAM" id="SSF56801">
    <property type="entry name" value="Acetyl-CoA synthetase-like"/>
    <property type="match status" value="1"/>
</dbReference>
<evidence type="ECO:0000313" key="3">
    <source>
        <dbReference type="Proteomes" id="UP000198287"/>
    </source>
</evidence>
<dbReference type="SUPFAM" id="SSF50998">
    <property type="entry name" value="Quinoprotein alcohol dehydrogenase-like"/>
    <property type="match status" value="1"/>
</dbReference>
<dbReference type="Proteomes" id="UP000198287">
    <property type="component" value="Unassembled WGS sequence"/>
</dbReference>
<dbReference type="Gene3D" id="3.40.50.12780">
    <property type="entry name" value="N-terminal domain of ligase-like"/>
    <property type="match status" value="1"/>
</dbReference>
<dbReference type="Pfam" id="PF00501">
    <property type="entry name" value="AMP-binding"/>
    <property type="match status" value="1"/>
</dbReference>
<dbReference type="GO" id="GO:0043041">
    <property type="term" value="P:amino acid activation for nonribosomal peptide biosynthetic process"/>
    <property type="evidence" value="ECO:0007669"/>
    <property type="project" value="TreeGrafter"/>
</dbReference>
<reference evidence="2 3" key="1">
    <citation type="submission" date="2015-12" db="EMBL/GenBank/DDBJ databases">
        <title>The genome of Folsomia candida.</title>
        <authorList>
            <person name="Faddeeva A."/>
            <person name="Derks M.F."/>
            <person name="Anvar Y."/>
            <person name="Smit S."/>
            <person name="Van Straalen N."/>
            <person name="Roelofs D."/>
        </authorList>
    </citation>
    <scope>NUCLEOTIDE SEQUENCE [LARGE SCALE GENOMIC DNA]</scope>
    <source>
        <strain evidence="2 3">VU population</strain>
        <tissue evidence="2">Whole body</tissue>
    </source>
</reference>
<dbReference type="InterPro" id="IPR042099">
    <property type="entry name" value="ANL_N_sf"/>
</dbReference>
<feature type="domain" description="AMP-dependent synthetase/ligase" evidence="1">
    <location>
        <begin position="48"/>
        <end position="373"/>
    </location>
</feature>
<dbReference type="Gene3D" id="2.130.10.10">
    <property type="entry name" value="YVTN repeat-like/Quinoprotein amine dehydrogenase"/>
    <property type="match status" value="1"/>
</dbReference>
<name>A0A226E6X9_FOLCA</name>
<dbReference type="PANTHER" id="PTHR44394">
    <property type="entry name" value="BETA-ALANINE-ACTIVATING ENZYME"/>
    <property type="match status" value="1"/>
</dbReference>
<dbReference type="AlphaFoldDB" id="A0A226E6X9"/>
<accession>A0A226E6X9</accession>
<proteinExistence type="predicted"/>
<protein>
    <submittedName>
        <fullName evidence="2">Acyl-CoA synthetase family member 4</fullName>
    </submittedName>
</protein>
<organism evidence="2 3">
    <name type="scientific">Folsomia candida</name>
    <name type="common">Springtail</name>
    <dbReference type="NCBI Taxonomy" id="158441"/>
    <lineage>
        <taxon>Eukaryota</taxon>
        <taxon>Metazoa</taxon>
        <taxon>Ecdysozoa</taxon>
        <taxon>Arthropoda</taxon>
        <taxon>Hexapoda</taxon>
        <taxon>Collembola</taxon>
        <taxon>Entomobryomorpha</taxon>
        <taxon>Isotomoidea</taxon>
        <taxon>Isotomidae</taxon>
        <taxon>Proisotominae</taxon>
        <taxon>Folsomia</taxon>
    </lineage>
</organism>
<dbReference type="OrthoDB" id="408177at2759"/>
<dbReference type="InterPro" id="IPR015943">
    <property type="entry name" value="WD40/YVTN_repeat-like_dom_sf"/>
</dbReference>
<gene>
    <name evidence="2" type="ORF">Fcan01_12548</name>
</gene>
<dbReference type="InterPro" id="IPR000873">
    <property type="entry name" value="AMP-dep_synth/lig_dom"/>
</dbReference>
<sequence>MASSRVDLDAVQRETESIYKQLLSRIEKTKPQFKKLLHLYFEHELDANKICVIYDFGGPSRSFTYAEVDKLASRVKSSLFAATDLRGFIGVLHHKNQFFPSIQLGILRTGCAVLNLGSDQDWTTRAERGRSLLGMKFVLVGGALFSQFHQWFQVNAVRTTLIRFGNEKLPPREEASFKLLYLVELFPRDGVFYDDRFLQPFRFAYAVETSGSTGDKKFVLVPHKCITPNIHDLISRVWKLNSNDVLWGSSPSTFDPSVCDLFCALGSGGTIVYTADDIRHDGNLLGRVFMKHKVSVIQTTPSTLRKISAGLNEVHFFEHQISTLAVLALGGEKCLSKSELRGLLSLEMFNSLRTLVNLYGLTEMSCWASFGVINPYNNEPVCSGEGMLETEIRTDMFTGPTAREVPGYSQVVIKSSTRICTVIDQDGYIIQEDPKIASSNAVIKMGNLEISTEDLAILHDSFHLGVEVVGRLDTIVKRSGMKIPLCLIEDMAMATGHLNFAQGVEHNGKIYLIVIPKKQESSILGLGAEIRASFFPSLKLDIHPEFYPNCVVAVHTIPLTTNGKLDVREIVEVASIQNYRWPGVYNIDEDTVTHVLHPLWLIATERPANVHLANIAKENFYQAGGTSVLGMWLLEAFFNCLGLYGSPLFGTLQDTIFKKLSVTTFAGICHYLTKEVEKQPKTAQVAIVSAEMVTSHTMNTTAIDIAQDYWDFPWGPGPDEVDYDSVFDAIEQARLNDPSAPSNFVITHPVKVVRVFEYNMNVCIDATAVMSTSGIAEDVAFVGSHSGSIIAVDTQELRRLVRLGERCPSTLAVAWTCYIPGRVETEAIISNEGSYAYLGCCNGNVLKIAIVDGKVEASYICTGSIRSKVALNADCSKLVVMDCDNIISCLDTMNLRTIWTKRIGARSSSFPPVIEENTVLVTTAIGGVTAHSISLGGHQKWPSLREKENGATTSPAIWKTARGTLAVYGLPDGLEVRGCHNGELLKQVQDCNATYTWFEPVVHNCQVSNFSEVILTDTKGQVMRVSFMDGNIVVRRQKLKNPLIGPTVLCTSNDNVDPTDENKVSTKSESGATANPAQKCYLLSRPSDSNTFMLYGLNTTSYEAQEEVLYPVRSDEKNFSKSVCYKDMLIFGGRDDKLHVIFCKSARQS</sequence>
<evidence type="ECO:0000259" key="1">
    <source>
        <dbReference type="Pfam" id="PF00501"/>
    </source>
</evidence>
<dbReference type="InterPro" id="IPR052091">
    <property type="entry name" value="Beta-ala_Activ/Resist"/>
</dbReference>
<evidence type="ECO:0000313" key="2">
    <source>
        <dbReference type="EMBL" id="OXA53108.1"/>
    </source>
</evidence>
<dbReference type="InterPro" id="IPR011047">
    <property type="entry name" value="Quinoprotein_ADH-like_sf"/>
</dbReference>
<keyword evidence="3" id="KW-1185">Reference proteome</keyword>
<comment type="caution">
    <text evidence="2">The sequence shown here is derived from an EMBL/GenBank/DDBJ whole genome shotgun (WGS) entry which is preliminary data.</text>
</comment>
<dbReference type="EMBL" id="LNIX01000006">
    <property type="protein sequence ID" value="OXA53108.1"/>
    <property type="molecule type" value="Genomic_DNA"/>
</dbReference>